<dbReference type="PANTHER" id="PTHR43783:SF1">
    <property type="entry name" value="UDP-N-ACETYLGLUCOSAMINE 1-CARBOXYVINYLTRANSFERASE"/>
    <property type="match status" value="1"/>
</dbReference>
<dbReference type="NCBIfam" id="NF006873">
    <property type="entry name" value="PRK09369.1"/>
    <property type="match status" value="1"/>
</dbReference>
<evidence type="ECO:0000256" key="8">
    <source>
        <dbReference type="ARBA" id="ARBA00023306"/>
    </source>
</evidence>
<dbReference type="Gene3D" id="3.65.10.10">
    <property type="entry name" value="Enolpyruvate transferase domain"/>
    <property type="match status" value="2"/>
</dbReference>
<dbReference type="Proteomes" id="UP000265540">
    <property type="component" value="Unassembled WGS sequence"/>
</dbReference>
<evidence type="ECO:0000313" key="17">
    <source>
        <dbReference type="EMBL" id="RJR28084.1"/>
    </source>
</evidence>
<feature type="domain" description="Enolpyruvate transferase" evidence="16">
    <location>
        <begin position="6"/>
        <end position="430"/>
    </location>
</feature>
<evidence type="ECO:0000256" key="6">
    <source>
        <dbReference type="ARBA" id="ARBA00022960"/>
    </source>
</evidence>
<dbReference type="GO" id="GO:0005737">
    <property type="term" value="C:cytoplasm"/>
    <property type="evidence" value="ECO:0007669"/>
    <property type="project" value="UniProtKB-SubCell"/>
</dbReference>
<dbReference type="InterPro" id="IPR013792">
    <property type="entry name" value="RNA3'P_cycl/enolpyr_Trfase_a/b"/>
</dbReference>
<dbReference type="AlphaFoldDB" id="A0A3A4ZG00"/>
<evidence type="ECO:0000256" key="14">
    <source>
        <dbReference type="ARBA" id="ARBA00042842"/>
    </source>
</evidence>
<evidence type="ECO:0000256" key="11">
    <source>
        <dbReference type="ARBA" id="ARBA00039108"/>
    </source>
</evidence>
<evidence type="ECO:0000256" key="1">
    <source>
        <dbReference type="ARBA" id="ARBA00004496"/>
    </source>
</evidence>
<evidence type="ECO:0000313" key="18">
    <source>
        <dbReference type="Proteomes" id="UP000265540"/>
    </source>
</evidence>
<keyword evidence="7" id="KW-0573">Peptidoglycan synthesis</keyword>
<gene>
    <name evidence="17" type="ORF">C4561_00400</name>
</gene>
<dbReference type="GO" id="GO:0071555">
    <property type="term" value="P:cell wall organization"/>
    <property type="evidence" value="ECO:0007669"/>
    <property type="project" value="UniProtKB-KW"/>
</dbReference>
<comment type="subcellular location">
    <subcellularLocation>
        <location evidence="1">Cytoplasm</location>
    </subcellularLocation>
</comment>
<proteinExistence type="inferred from homology"/>
<organism evidence="17 18">
    <name type="scientific">candidate division WWE3 bacterium</name>
    <dbReference type="NCBI Taxonomy" id="2053526"/>
    <lineage>
        <taxon>Bacteria</taxon>
        <taxon>Katanobacteria</taxon>
    </lineage>
</organism>
<evidence type="ECO:0000256" key="3">
    <source>
        <dbReference type="ARBA" id="ARBA00022490"/>
    </source>
</evidence>
<evidence type="ECO:0000256" key="13">
    <source>
        <dbReference type="ARBA" id="ARBA00042443"/>
    </source>
</evidence>
<keyword evidence="4" id="KW-0132">Cell division</keyword>
<dbReference type="Pfam" id="PF00275">
    <property type="entry name" value="EPSP_synthase"/>
    <property type="match status" value="1"/>
</dbReference>
<evidence type="ECO:0000256" key="5">
    <source>
        <dbReference type="ARBA" id="ARBA00022679"/>
    </source>
</evidence>
<keyword evidence="5 17" id="KW-0808">Transferase</keyword>
<dbReference type="InterPro" id="IPR001986">
    <property type="entry name" value="Enolpyruvate_Tfrase_dom"/>
</dbReference>
<keyword evidence="6" id="KW-0133">Cell shape</keyword>
<dbReference type="InterPro" id="IPR036968">
    <property type="entry name" value="Enolpyruvate_Tfrase_sf"/>
</dbReference>
<keyword evidence="9" id="KW-0961">Cell wall biogenesis/degradation</keyword>
<evidence type="ECO:0000256" key="4">
    <source>
        <dbReference type="ARBA" id="ARBA00022618"/>
    </source>
</evidence>
<comment type="caution">
    <text evidence="17">The sequence shown here is derived from an EMBL/GenBank/DDBJ whole genome shotgun (WGS) entry which is preliminary data.</text>
</comment>
<comment type="pathway">
    <text evidence="2">Cell wall biogenesis; peptidoglycan biosynthesis.</text>
</comment>
<evidence type="ECO:0000256" key="10">
    <source>
        <dbReference type="ARBA" id="ARBA00038367"/>
    </source>
</evidence>
<name>A0A3A4ZG00_UNCKA</name>
<evidence type="ECO:0000256" key="2">
    <source>
        <dbReference type="ARBA" id="ARBA00004752"/>
    </source>
</evidence>
<sequence length="440" mass="48822">MPILIEGGKPLFGTVESSGARNSALKLIYASMFSNEDIYLENVPRLESIYVDLEIIRSIGGKADWVRNNTLVLNGANLNSHEIPYELGSKYRTTFLLAGPLLFRFGKASLPRFVTSIFKPSPINRIVNTWRSLGISVEEDENYIHLKTEASRSTDIAFKTTTHMGTDNAILSALFVPGDTVINNASEEPEVDDLIDFCNKIGGHVERVEPRKIKVVGTNIFRGTHFQVMSDKAEIVAFSVAALLTNGNIVIRNVDKSALTSFVNFLTKVDANFEFSKDDLRIWHSGSPFTPVDINVSPSPGFVPDWMSYAILLLSQSNGVSLVHDTVYTDRFEFTKDLNRMGARIELIKPSSIGVLPVISDDSYDFDKFGEPSTVARVSGPTKLKGEKIHIIDYRFFNTLVVAALIADGRSELHGFKPMFESIENFLDKLVGLGAELKEN</sequence>
<dbReference type="EMBL" id="QZJF01000004">
    <property type="protein sequence ID" value="RJR28084.1"/>
    <property type="molecule type" value="Genomic_DNA"/>
</dbReference>
<dbReference type="PANTHER" id="PTHR43783">
    <property type="entry name" value="UDP-N-ACETYLGLUCOSAMINE 1-CARBOXYVINYLTRANSFERASE"/>
    <property type="match status" value="1"/>
</dbReference>
<reference evidence="17 18" key="1">
    <citation type="journal article" date="2017" name="ISME J.">
        <title>Energy and carbon metabolisms in a deep terrestrial subsurface fluid microbial community.</title>
        <authorList>
            <person name="Momper L."/>
            <person name="Jungbluth S.P."/>
            <person name="Lee M.D."/>
            <person name="Amend J.P."/>
        </authorList>
    </citation>
    <scope>NUCLEOTIDE SEQUENCE [LARGE SCALE GENOMIC DNA]</scope>
    <source>
        <strain evidence="17">SURF_46</strain>
    </source>
</reference>
<evidence type="ECO:0000256" key="7">
    <source>
        <dbReference type="ARBA" id="ARBA00022984"/>
    </source>
</evidence>
<dbReference type="EC" id="2.5.1.7" evidence="11"/>
<dbReference type="GO" id="GO:0008360">
    <property type="term" value="P:regulation of cell shape"/>
    <property type="evidence" value="ECO:0007669"/>
    <property type="project" value="UniProtKB-KW"/>
</dbReference>
<dbReference type="InterPro" id="IPR050068">
    <property type="entry name" value="MurA_subfamily"/>
</dbReference>
<dbReference type="GO" id="GO:0051301">
    <property type="term" value="P:cell division"/>
    <property type="evidence" value="ECO:0007669"/>
    <property type="project" value="UniProtKB-KW"/>
</dbReference>
<keyword evidence="8" id="KW-0131">Cell cycle</keyword>
<keyword evidence="3" id="KW-0963">Cytoplasm</keyword>
<comment type="catalytic activity">
    <reaction evidence="15">
        <text>phosphoenolpyruvate + UDP-N-acetyl-alpha-D-glucosamine = UDP-N-acetyl-3-O-(1-carboxyvinyl)-alpha-D-glucosamine + phosphate</text>
        <dbReference type="Rhea" id="RHEA:18681"/>
        <dbReference type="ChEBI" id="CHEBI:43474"/>
        <dbReference type="ChEBI" id="CHEBI:57705"/>
        <dbReference type="ChEBI" id="CHEBI:58702"/>
        <dbReference type="ChEBI" id="CHEBI:68483"/>
        <dbReference type="EC" id="2.5.1.7"/>
    </reaction>
</comment>
<accession>A0A3A4ZG00</accession>
<protein>
    <recommendedName>
        <fullName evidence="12">UDP-N-acetylglucosamine 1-carboxyvinyltransferase</fullName>
        <ecNumber evidence="11">2.5.1.7</ecNumber>
    </recommendedName>
    <alternativeName>
        <fullName evidence="13">Enoylpyruvate transferase</fullName>
    </alternativeName>
    <alternativeName>
        <fullName evidence="14">UDP-N-acetylglucosamine enolpyruvyl transferase</fullName>
    </alternativeName>
</protein>
<dbReference type="SUPFAM" id="SSF55205">
    <property type="entry name" value="EPT/RTPC-like"/>
    <property type="match status" value="1"/>
</dbReference>
<evidence type="ECO:0000256" key="12">
    <source>
        <dbReference type="ARBA" id="ARBA00039754"/>
    </source>
</evidence>
<evidence type="ECO:0000259" key="16">
    <source>
        <dbReference type="Pfam" id="PF00275"/>
    </source>
</evidence>
<evidence type="ECO:0000256" key="15">
    <source>
        <dbReference type="ARBA" id="ARBA00047527"/>
    </source>
</evidence>
<comment type="similarity">
    <text evidence="10">Belongs to the EPSP synthase family. MurA subfamily.</text>
</comment>
<evidence type="ECO:0000256" key="9">
    <source>
        <dbReference type="ARBA" id="ARBA00023316"/>
    </source>
</evidence>
<dbReference type="GO" id="GO:0008760">
    <property type="term" value="F:UDP-N-acetylglucosamine 1-carboxyvinyltransferase activity"/>
    <property type="evidence" value="ECO:0007669"/>
    <property type="project" value="UniProtKB-EC"/>
</dbReference>
<dbReference type="GO" id="GO:0009252">
    <property type="term" value="P:peptidoglycan biosynthetic process"/>
    <property type="evidence" value="ECO:0007669"/>
    <property type="project" value="UniProtKB-KW"/>
</dbReference>